<dbReference type="Pfam" id="PF00005">
    <property type="entry name" value="ABC_tran"/>
    <property type="match status" value="1"/>
</dbReference>
<protein>
    <submittedName>
        <fullName evidence="8">Cytochrome c biogenesis heme-transporting ATPase CcmA</fullName>
    </submittedName>
</protein>
<evidence type="ECO:0000256" key="5">
    <source>
        <dbReference type="ARBA" id="ARBA00022967"/>
    </source>
</evidence>
<evidence type="ECO:0000313" key="8">
    <source>
        <dbReference type="EMBL" id="MDQ2070751.1"/>
    </source>
</evidence>
<keyword evidence="5" id="KW-1278">Translocase</keyword>
<feature type="domain" description="ABC transporter" evidence="7">
    <location>
        <begin position="18"/>
        <end position="218"/>
    </location>
</feature>
<comment type="caution">
    <text evidence="8">The sequence shown here is derived from an EMBL/GenBank/DDBJ whole genome shotgun (WGS) entry which is preliminary data.</text>
</comment>
<sequence length="224" mass="24169">MSEITAQPQNASQTAFRLSASDLEIWRGETLLLNGFSCHVDAGELVWLRGPNGAGKTTLMRILLGLSHPEAGQISWCGRDIREARADFLADAAWCGHQPGLRPELTPHENLAAWLPLCGRPSGRRIEEALALVGLGDRQAQPCHSLSAGQVRRAGLARLLLSEARLWCLDEPLTSLDAEGQTLVARLLADHCRQGGAALVSSHQALPESAGPIRELRIGREGTQ</sequence>
<dbReference type="InterPro" id="IPR003593">
    <property type="entry name" value="AAA+_ATPase"/>
</dbReference>
<keyword evidence="9" id="KW-1185">Reference proteome</keyword>
<organism evidence="8 9">
    <name type="scientific">Natronospira bacteriovora</name>
    <dbReference type="NCBI Taxonomy" id="3069753"/>
    <lineage>
        <taxon>Bacteria</taxon>
        <taxon>Pseudomonadati</taxon>
        <taxon>Pseudomonadota</taxon>
        <taxon>Gammaproteobacteria</taxon>
        <taxon>Natronospirales</taxon>
        <taxon>Natronospiraceae</taxon>
        <taxon>Natronospira</taxon>
    </lineage>
</organism>
<dbReference type="Proteomes" id="UP001239019">
    <property type="component" value="Unassembled WGS sequence"/>
</dbReference>
<dbReference type="NCBIfam" id="NF010061">
    <property type="entry name" value="PRK13538.1"/>
    <property type="match status" value="1"/>
</dbReference>
<evidence type="ECO:0000256" key="2">
    <source>
        <dbReference type="ARBA" id="ARBA00022741"/>
    </source>
</evidence>
<keyword evidence="6" id="KW-0472">Membrane</keyword>
<evidence type="ECO:0000256" key="3">
    <source>
        <dbReference type="ARBA" id="ARBA00022748"/>
    </source>
</evidence>
<dbReference type="InterPro" id="IPR027417">
    <property type="entry name" value="P-loop_NTPase"/>
</dbReference>
<keyword evidence="4" id="KW-0067">ATP-binding</keyword>
<dbReference type="InterPro" id="IPR005895">
    <property type="entry name" value="ABC_transptr_haem_export_CcmA"/>
</dbReference>
<evidence type="ECO:0000313" key="9">
    <source>
        <dbReference type="Proteomes" id="UP001239019"/>
    </source>
</evidence>
<dbReference type="PANTHER" id="PTHR43499">
    <property type="entry name" value="ABC TRANSPORTER I FAMILY MEMBER 1"/>
    <property type="match status" value="1"/>
</dbReference>
<reference evidence="8 9" key="1">
    <citation type="submission" date="2023-08" db="EMBL/GenBank/DDBJ databases">
        <title>Whole-genome sequencing of halo(alkali)philic microorganisms from hypersaline lakes.</title>
        <authorList>
            <person name="Sorokin D.Y."/>
            <person name="Abbas B."/>
            <person name="Merkel A.Y."/>
        </authorList>
    </citation>
    <scope>NUCLEOTIDE SEQUENCE [LARGE SCALE GENOMIC DNA]</scope>
    <source>
        <strain evidence="8 9">AB-CW4</strain>
    </source>
</reference>
<dbReference type="EMBL" id="JAVDDT010000010">
    <property type="protein sequence ID" value="MDQ2070751.1"/>
    <property type="molecule type" value="Genomic_DNA"/>
</dbReference>
<evidence type="ECO:0000256" key="1">
    <source>
        <dbReference type="ARBA" id="ARBA00022448"/>
    </source>
</evidence>
<keyword evidence="2" id="KW-0547">Nucleotide-binding</keyword>
<proteinExistence type="predicted"/>
<keyword evidence="3" id="KW-0201">Cytochrome c-type biogenesis</keyword>
<dbReference type="PROSITE" id="PS50893">
    <property type="entry name" value="ABC_TRANSPORTER_2"/>
    <property type="match status" value="1"/>
</dbReference>
<dbReference type="SMART" id="SM00382">
    <property type="entry name" value="AAA"/>
    <property type="match status" value="1"/>
</dbReference>
<dbReference type="InterPro" id="IPR003439">
    <property type="entry name" value="ABC_transporter-like_ATP-bd"/>
</dbReference>
<name>A0ABU0W9M8_9GAMM</name>
<evidence type="ECO:0000259" key="7">
    <source>
        <dbReference type="PROSITE" id="PS50893"/>
    </source>
</evidence>
<evidence type="ECO:0000256" key="4">
    <source>
        <dbReference type="ARBA" id="ARBA00022840"/>
    </source>
</evidence>
<dbReference type="RefSeq" id="WP_306729247.1">
    <property type="nucleotide sequence ID" value="NZ_JAVDDT010000010.1"/>
</dbReference>
<evidence type="ECO:0000256" key="6">
    <source>
        <dbReference type="ARBA" id="ARBA00023136"/>
    </source>
</evidence>
<dbReference type="SUPFAM" id="SSF52540">
    <property type="entry name" value="P-loop containing nucleoside triphosphate hydrolases"/>
    <property type="match status" value="1"/>
</dbReference>
<dbReference type="PANTHER" id="PTHR43499:SF1">
    <property type="entry name" value="ABC TRANSPORTER I FAMILY MEMBER 1"/>
    <property type="match status" value="1"/>
</dbReference>
<dbReference type="NCBIfam" id="TIGR01189">
    <property type="entry name" value="ccmA"/>
    <property type="match status" value="1"/>
</dbReference>
<dbReference type="Gene3D" id="3.40.50.300">
    <property type="entry name" value="P-loop containing nucleotide triphosphate hydrolases"/>
    <property type="match status" value="1"/>
</dbReference>
<keyword evidence="1" id="KW-0813">Transport</keyword>
<accession>A0ABU0W9M8</accession>
<gene>
    <name evidence="8" type="primary">ccmA</name>
    <name evidence="8" type="ORF">RBH19_12795</name>
</gene>